<dbReference type="Proteomes" id="UP001201549">
    <property type="component" value="Unassembled WGS sequence"/>
</dbReference>
<evidence type="ECO:0000256" key="2">
    <source>
        <dbReference type="ARBA" id="ARBA00009035"/>
    </source>
</evidence>
<comment type="similarity">
    <text evidence="2">Belongs to the YejK family.</text>
</comment>
<comment type="subcellular location">
    <subcellularLocation>
        <location evidence="1">Cytoplasm</location>
        <location evidence="1">Nucleoid</location>
    </subcellularLocation>
</comment>
<keyword evidence="5" id="KW-1185">Reference proteome</keyword>
<organism evidence="4 5">
    <name type="scientific">Shewanella electrica</name>
    <dbReference type="NCBI Taxonomy" id="515560"/>
    <lineage>
        <taxon>Bacteria</taxon>
        <taxon>Pseudomonadati</taxon>
        <taxon>Pseudomonadota</taxon>
        <taxon>Gammaproteobacteria</taxon>
        <taxon>Alteromonadales</taxon>
        <taxon>Shewanellaceae</taxon>
        <taxon>Shewanella</taxon>
    </lineage>
</organism>
<dbReference type="RefSeq" id="WP_238898183.1">
    <property type="nucleotide sequence ID" value="NZ_JAKOGG010000020.1"/>
</dbReference>
<evidence type="ECO:0000313" key="4">
    <source>
        <dbReference type="EMBL" id="MCS4558364.1"/>
    </source>
</evidence>
<protein>
    <submittedName>
        <fullName evidence="4">Nucleoid-associated protein</fullName>
    </submittedName>
</protein>
<evidence type="ECO:0000256" key="3">
    <source>
        <dbReference type="ARBA" id="ARBA00022490"/>
    </source>
</evidence>
<gene>
    <name evidence="4" type="ORF">L9G74_18155</name>
</gene>
<comment type="caution">
    <text evidence="4">The sequence shown here is derived from an EMBL/GenBank/DDBJ whole genome shotgun (WGS) entry which is preliminary data.</text>
</comment>
<accession>A0ABT2FT21</accession>
<dbReference type="Pfam" id="PF04245">
    <property type="entry name" value="NA37"/>
    <property type="match status" value="1"/>
</dbReference>
<keyword evidence="3" id="KW-0963">Cytoplasm</keyword>
<dbReference type="InterPro" id="IPR007358">
    <property type="entry name" value="Nucleoid_associated_NdpA"/>
</dbReference>
<dbReference type="PANTHER" id="PTHR38772:SF1">
    <property type="entry name" value="NUCLEOID-ASSOCIATED PROTEIN YEJK"/>
    <property type="match status" value="1"/>
</dbReference>
<evidence type="ECO:0000256" key="1">
    <source>
        <dbReference type="ARBA" id="ARBA00004453"/>
    </source>
</evidence>
<name>A0ABT2FT21_9GAMM</name>
<sequence>MNTTAETRKLVSALESFADEQTLASEERGAFLDRAYQHISEMPKNTPIDLKALANASWPNDPDLLTAVFTRDDYALSDGFIPDRRVSRALVNFMGKSQFWTLNFSREAIKSGHVQYNESLNQIILTNIPAELSQELRTETRTSEDDDI</sequence>
<dbReference type="PANTHER" id="PTHR38772">
    <property type="match status" value="1"/>
</dbReference>
<evidence type="ECO:0000313" key="5">
    <source>
        <dbReference type="Proteomes" id="UP001201549"/>
    </source>
</evidence>
<dbReference type="EMBL" id="JAKOGG010000020">
    <property type="protein sequence ID" value="MCS4558364.1"/>
    <property type="molecule type" value="Genomic_DNA"/>
</dbReference>
<proteinExistence type="inferred from homology"/>
<reference evidence="5" key="1">
    <citation type="submission" date="2023-07" db="EMBL/GenBank/DDBJ databases">
        <title>Shewanella mangrovi sp. nov., an acetaldehyde- degrading bacterium isolated from mangrove sediment.</title>
        <authorList>
            <person name="Liu Y."/>
        </authorList>
    </citation>
    <scope>NUCLEOTIDE SEQUENCE [LARGE SCALE GENOMIC DNA]</scope>
    <source>
        <strain evidence="5">C32</strain>
    </source>
</reference>